<protein>
    <submittedName>
        <fullName evidence="8">Membrane protein</fullName>
    </submittedName>
</protein>
<evidence type="ECO:0000313" key="9">
    <source>
        <dbReference type="Proteomes" id="UP000646579"/>
    </source>
</evidence>
<comment type="subcellular location">
    <subcellularLocation>
        <location evidence="1">Membrane</location>
        <topology evidence="1">Multi-pass membrane protein</topology>
    </subcellularLocation>
</comment>
<dbReference type="Pfam" id="PF00892">
    <property type="entry name" value="EamA"/>
    <property type="match status" value="2"/>
</dbReference>
<evidence type="ECO:0000256" key="1">
    <source>
        <dbReference type="ARBA" id="ARBA00004141"/>
    </source>
</evidence>
<feature type="transmembrane region" description="Helical" evidence="6">
    <location>
        <begin position="61"/>
        <end position="78"/>
    </location>
</feature>
<feature type="domain" description="EamA" evidence="7">
    <location>
        <begin position="30"/>
        <end position="162"/>
    </location>
</feature>
<comment type="caution">
    <text evidence="8">The sequence shown here is derived from an EMBL/GenBank/DDBJ whole genome shotgun (WGS) entry which is preliminary data.</text>
</comment>
<feature type="transmembrane region" description="Helical" evidence="6">
    <location>
        <begin position="146"/>
        <end position="167"/>
    </location>
</feature>
<comment type="similarity">
    <text evidence="2">Belongs to the drug/metabolite transporter (DMT) superfamily. 10 TMS drug/metabolite exporter (DME) (TC 2.A.7.3) family.</text>
</comment>
<reference evidence="8" key="2">
    <citation type="submission" date="2020-09" db="EMBL/GenBank/DDBJ databases">
        <authorList>
            <person name="Sun Q."/>
            <person name="Kim S."/>
        </authorList>
    </citation>
    <scope>NUCLEOTIDE SEQUENCE</scope>
    <source>
        <strain evidence="8">KCTC 32437</strain>
    </source>
</reference>
<feature type="transmembrane region" description="Helical" evidence="6">
    <location>
        <begin position="99"/>
        <end position="117"/>
    </location>
</feature>
<dbReference type="GO" id="GO:0016020">
    <property type="term" value="C:membrane"/>
    <property type="evidence" value="ECO:0007669"/>
    <property type="project" value="UniProtKB-SubCell"/>
</dbReference>
<dbReference type="InterPro" id="IPR037185">
    <property type="entry name" value="EmrE-like"/>
</dbReference>
<dbReference type="PANTHER" id="PTHR22911">
    <property type="entry name" value="ACYL-MALONYL CONDENSING ENZYME-RELATED"/>
    <property type="match status" value="1"/>
</dbReference>
<organism evidence="8 9">
    <name type="scientific">Devosia pacifica</name>
    <dbReference type="NCBI Taxonomy" id="1335967"/>
    <lineage>
        <taxon>Bacteria</taxon>
        <taxon>Pseudomonadati</taxon>
        <taxon>Pseudomonadota</taxon>
        <taxon>Alphaproteobacteria</taxon>
        <taxon>Hyphomicrobiales</taxon>
        <taxon>Devosiaceae</taxon>
        <taxon>Devosia</taxon>
    </lineage>
</organism>
<keyword evidence="9" id="KW-1185">Reference proteome</keyword>
<proteinExistence type="inferred from homology"/>
<dbReference type="Proteomes" id="UP000646579">
    <property type="component" value="Unassembled WGS sequence"/>
</dbReference>
<evidence type="ECO:0000313" key="8">
    <source>
        <dbReference type="EMBL" id="GHA31081.1"/>
    </source>
</evidence>
<evidence type="ECO:0000256" key="2">
    <source>
        <dbReference type="ARBA" id="ARBA00009853"/>
    </source>
</evidence>
<keyword evidence="5 6" id="KW-0472">Membrane</keyword>
<evidence type="ECO:0000256" key="4">
    <source>
        <dbReference type="ARBA" id="ARBA00022989"/>
    </source>
</evidence>
<feature type="transmembrane region" description="Helical" evidence="6">
    <location>
        <begin position="123"/>
        <end position="139"/>
    </location>
</feature>
<feature type="transmembrane region" description="Helical" evidence="6">
    <location>
        <begin position="211"/>
        <end position="233"/>
    </location>
</feature>
<feature type="transmembrane region" description="Helical" evidence="6">
    <location>
        <begin position="239"/>
        <end position="256"/>
    </location>
</feature>
<evidence type="ECO:0000256" key="3">
    <source>
        <dbReference type="ARBA" id="ARBA00022692"/>
    </source>
</evidence>
<keyword evidence="4 6" id="KW-1133">Transmembrane helix</keyword>
<dbReference type="EMBL" id="BMZE01000003">
    <property type="protein sequence ID" value="GHA31081.1"/>
    <property type="molecule type" value="Genomic_DNA"/>
</dbReference>
<feature type="transmembrane region" description="Helical" evidence="6">
    <location>
        <begin position="268"/>
        <end position="287"/>
    </location>
</feature>
<evidence type="ECO:0000256" key="6">
    <source>
        <dbReference type="SAM" id="Phobius"/>
    </source>
</evidence>
<dbReference type="PANTHER" id="PTHR22911:SF6">
    <property type="entry name" value="SOLUTE CARRIER FAMILY 35 MEMBER G1"/>
    <property type="match status" value="1"/>
</dbReference>
<keyword evidence="3 6" id="KW-0812">Transmembrane</keyword>
<name>A0A918VWZ0_9HYPH</name>
<feature type="transmembrane region" description="Helical" evidence="6">
    <location>
        <begin position="293"/>
        <end position="311"/>
    </location>
</feature>
<dbReference type="InterPro" id="IPR000620">
    <property type="entry name" value="EamA_dom"/>
</dbReference>
<feature type="domain" description="EamA" evidence="7">
    <location>
        <begin position="180"/>
        <end position="309"/>
    </location>
</feature>
<evidence type="ECO:0000259" key="7">
    <source>
        <dbReference type="Pfam" id="PF00892"/>
    </source>
</evidence>
<accession>A0A918VWZ0</accession>
<reference evidence="8" key="1">
    <citation type="journal article" date="2014" name="Int. J. Syst. Evol. Microbiol.">
        <title>Complete genome sequence of Corynebacterium casei LMG S-19264T (=DSM 44701T), isolated from a smear-ripened cheese.</title>
        <authorList>
            <consortium name="US DOE Joint Genome Institute (JGI-PGF)"/>
            <person name="Walter F."/>
            <person name="Albersmeier A."/>
            <person name="Kalinowski J."/>
            <person name="Ruckert C."/>
        </authorList>
    </citation>
    <scope>NUCLEOTIDE SEQUENCE</scope>
    <source>
        <strain evidence="8">KCTC 32437</strain>
    </source>
</reference>
<evidence type="ECO:0000256" key="5">
    <source>
        <dbReference type="ARBA" id="ARBA00023136"/>
    </source>
</evidence>
<feature type="transmembrane region" description="Helical" evidence="6">
    <location>
        <begin position="179"/>
        <end position="199"/>
    </location>
</feature>
<gene>
    <name evidence="8" type="ORF">GCM10007989_28780</name>
</gene>
<dbReference type="SUPFAM" id="SSF103481">
    <property type="entry name" value="Multidrug resistance efflux transporter EmrE"/>
    <property type="match status" value="2"/>
</dbReference>
<sequence>MLVPDAGNGFFLTSPSQPPIKDAPPGNVMRGVGLKVASVTCFVIMASMIKAAEGIPPGELVFFRSFFAIFPVAFYLAWRGQLREGLTTRNPWGHVIRGLCGVTAMGLSFYGFTQLPLPEAISIGYALPLFIVVLSAFLLKEQVRLYRWSAVVIGLGGVLIIMWPRLTLFSGGGAGGGEMAGALAALAAAIVAAFAQMQVRRLVGTETTTSIVVYFSITGSVIALFTIPFGWVMPTPGQAAMLIAAGFLGGVGQILLTSSYRHADMSIIAPFEYTSMLISIAIGFAVFGDLPTIQMLIGGLIVVASGIFVILREHRLGLDRKSARESTSA</sequence>
<dbReference type="AlphaFoldDB" id="A0A918VWZ0"/>